<protein>
    <recommendedName>
        <fullName evidence="1">Anti-sigma factor NepR domain-containing protein</fullName>
    </recommendedName>
</protein>
<keyword evidence="3" id="KW-1185">Reference proteome</keyword>
<reference evidence="2 3" key="1">
    <citation type="submission" date="2019-07" db="EMBL/GenBank/DDBJ databases">
        <title>Whole genome shotgun sequence of Microvirga aerophila NBRC 106136.</title>
        <authorList>
            <person name="Hosoyama A."/>
            <person name="Uohara A."/>
            <person name="Ohji S."/>
            <person name="Ichikawa N."/>
        </authorList>
    </citation>
    <scope>NUCLEOTIDE SEQUENCE [LARGE SCALE GENOMIC DNA]</scope>
    <source>
        <strain evidence="2 3">NBRC 106136</strain>
    </source>
</reference>
<accession>A0A512BZT7</accession>
<comment type="caution">
    <text evidence="2">The sequence shown here is derived from an EMBL/GenBank/DDBJ whole genome shotgun (WGS) entry which is preliminary data.</text>
</comment>
<evidence type="ECO:0000259" key="1">
    <source>
        <dbReference type="Pfam" id="PF18557"/>
    </source>
</evidence>
<evidence type="ECO:0000313" key="3">
    <source>
        <dbReference type="Proteomes" id="UP000321085"/>
    </source>
</evidence>
<organism evidence="2 3">
    <name type="scientific">Microvirga aerophila</name>
    <dbReference type="NCBI Taxonomy" id="670291"/>
    <lineage>
        <taxon>Bacteria</taxon>
        <taxon>Pseudomonadati</taxon>
        <taxon>Pseudomonadota</taxon>
        <taxon>Alphaproteobacteria</taxon>
        <taxon>Hyphomicrobiales</taxon>
        <taxon>Methylobacteriaceae</taxon>
        <taxon>Microvirga</taxon>
    </lineage>
</organism>
<sequence length="75" mass="8402">MDSRASTIMLASHDLIEGLELPNTLTPSRTHTTLVIGNFLRKLYSDSLAEDLPQRLQTLIARLEAAGRETRPDLR</sequence>
<dbReference type="InterPro" id="IPR041649">
    <property type="entry name" value="NepR"/>
</dbReference>
<dbReference type="Pfam" id="PF18557">
    <property type="entry name" value="NepR"/>
    <property type="match status" value="1"/>
</dbReference>
<proteinExistence type="predicted"/>
<dbReference type="EMBL" id="BJYU01000106">
    <property type="protein sequence ID" value="GEO17471.1"/>
    <property type="molecule type" value="Genomic_DNA"/>
</dbReference>
<dbReference type="OrthoDB" id="8025420at2"/>
<gene>
    <name evidence="2" type="ORF">MAE02_51670</name>
</gene>
<dbReference type="Proteomes" id="UP000321085">
    <property type="component" value="Unassembled WGS sequence"/>
</dbReference>
<dbReference type="AlphaFoldDB" id="A0A512BZT7"/>
<feature type="domain" description="Anti-sigma factor NepR" evidence="1">
    <location>
        <begin position="36"/>
        <end position="66"/>
    </location>
</feature>
<evidence type="ECO:0000313" key="2">
    <source>
        <dbReference type="EMBL" id="GEO17471.1"/>
    </source>
</evidence>
<name>A0A512BZT7_9HYPH</name>